<evidence type="ECO:0000259" key="10">
    <source>
        <dbReference type="Pfam" id="PF07715"/>
    </source>
</evidence>
<evidence type="ECO:0000313" key="11">
    <source>
        <dbReference type="EMBL" id="SUZ74080.1"/>
    </source>
</evidence>
<dbReference type="PANTHER" id="PTHR30069">
    <property type="entry name" value="TONB-DEPENDENT OUTER MEMBRANE RECEPTOR"/>
    <property type="match status" value="1"/>
</dbReference>
<feature type="domain" description="TonB-dependent receptor plug" evidence="10">
    <location>
        <begin position="62"/>
        <end position="157"/>
    </location>
</feature>
<evidence type="ECO:0000259" key="9">
    <source>
        <dbReference type="Pfam" id="PF00593"/>
    </source>
</evidence>
<dbReference type="InterPro" id="IPR036942">
    <property type="entry name" value="Beta-barrel_TonB_sf"/>
</dbReference>
<proteinExistence type="predicted"/>
<dbReference type="EMBL" id="UINC01001199">
    <property type="protein sequence ID" value="SUZ74080.1"/>
    <property type="molecule type" value="Genomic_DNA"/>
</dbReference>
<name>A0A381Q4S9_9ZZZZ</name>
<dbReference type="Gene3D" id="2.170.130.10">
    <property type="entry name" value="TonB-dependent receptor, plug domain"/>
    <property type="match status" value="1"/>
</dbReference>
<evidence type="ECO:0000256" key="2">
    <source>
        <dbReference type="ARBA" id="ARBA00022448"/>
    </source>
</evidence>
<dbReference type="PANTHER" id="PTHR30069:SF29">
    <property type="entry name" value="HEMOGLOBIN AND HEMOGLOBIN-HAPTOGLOBIN-BINDING PROTEIN 1-RELATED"/>
    <property type="match status" value="1"/>
</dbReference>
<dbReference type="GO" id="GO:0015344">
    <property type="term" value="F:siderophore uptake transmembrane transporter activity"/>
    <property type="evidence" value="ECO:0007669"/>
    <property type="project" value="TreeGrafter"/>
</dbReference>
<keyword evidence="5" id="KW-0798">TonB box</keyword>
<evidence type="ECO:0008006" key="12">
    <source>
        <dbReference type="Google" id="ProtNLM"/>
    </source>
</evidence>
<evidence type="ECO:0000256" key="1">
    <source>
        <dbReference type="ARBA" id="ARBA00004571"/>
    </source>
</evidence>
<evidence type="ECO:0000256" key="8">
    <source>
        <dbReference type="ARBA" id="ARBA00023237"/>
    </source>
</evidence>
<reference evidence="11" key="1">
    <citation type="submission" date="2018-05" db="EMBL/GenBank/DDBJ databases">
        <authorList>
            <person name="Lanie J.A."/>
            <person name="Ng W.-L."/>
            <person name="Kazmierczak K.M."/>
            <person name="Andrzejewski T.M."/>
            <person name="Davidsen T.M."/>
            <person name="Wayne K.J."/>
            <person name="Tettelin H."/>
            <person name="Glass J.I."/>
            <person name="Rusch D."/>
            <person name="Podicherti R."/>
            <person name="Tsui H.-C.T."/>
            <person name="Winkler M.E."/>
        </authorList>
    </citation>
    <scope>NUCLEOTIDE SEQUENCE</scope>
</reference>
<keyword evidence="4" id="KW-0732">Signal</keyword>
<dbReference type="AlphaFoldDB" id="A0A381Q4S9"/>
<accession>A0A381Q4S9</accession>
<evidence type="ECO:0000256" key="4">
    <source>
        <dbReference type="ARBA" id="ARBA00022729"/>
    </source>
</evidence>
<dbReference type="Pfam" id="PF07715">
    <property type="entry name" value="Plug"/>
    <property type="match status" value="1"/>
</dbReference>
<evidence type="ECO:0000256" key="6">
    <source>
        <dbReference type="ARBA" id="ARBA00023136"/>
    </source>
</evidence>
<keyword evidence="8" id="KW-0998">Cell outer membrane</keyword>
<gene>
    <name evidence="11" type="ORF">METZ01_LOCUS26934</name>
</gene>
<dbReference type="GO" id="GO:0044718">
    <property type="term" value="P:siderophore transmembrane transport"/>
    <property type="evidence" value="ECO:0007669"/>
    <property type="project" value="TreeGrafter"/>
</dbReference>
<feature type="domain" description="TonB-dependent receptor-like beta-barrel" evidence="9">
    <location>
        <begin position="317"/>
        <end position="638"/>
    </location>
</feature>
<dbReference type="Pfam" id="PF00593">
    <property type="entry name" value="TonB_dep_Rec_b-barrel"/>
    <property type="match status" value="1"/>
</dbReference>
<dbReference type="SUPFAM" id="SSF56935">
    <property type="entry name" value="Porins"/>
    <property type="match status" value="1"/>
</dbReference>
<protein>
    <recommendedName>
        <fullName evidence="12">TonB-dependent receptor plug domain-containing protein</fullName>
    </recommendedName>
</protein>
<evidence type="ECO:0000256" key="5">
    <source>
        <dbReference type="ARBA" id="ARBA00023077"/>
    </source>
</evidence>
<keyword evidence="3" id="KW-0812">Transmembrane</keyword>
<organism evidence="11">
    <name type="scientific">marine metagenome</name>
    <dbReference type="NCBI Taxonomy" id="408172"/>
    <lineage>
        <taxon>unclassified sequences</taxon>
        <taxon>metagenomes</taxon>
        <taxon>ecological metagenomes</taxon>
    </lineage>
</organism>
<dbReference type="Gene3D" id="2.40.170.20">
    <property type="entry name" value="TonB-dependent receptor, beta-barrel domain"/>
    <property type="match status" value="1"/>
</dbReference>
<dbReference type="InterPro" id="IPR000531">
    <property type="entry name" value="Beta-barrel_TonB"/>
</dbReference>
<evidence type="ECO:0000256" key="7">
    <source>
        <dbReference type="ARBA" id="ARBA00023170"/>
    </source>
</evidence>
<keyword evidence="6" id="KW-0472">Membrane</keyword>
<dbReference type="InterPro" id="IPR012910">
    <property type="entry name" value="Plug_dom"/>
</dbReference>
<keyword evidence="2" id="KW-0813">Transport</keyword>
<sequence length="687" mass="73532">MRICRILVLSICVWVPLAGSAQNVRDTIQVDSAIVSTGYDLAGITVRVARPVLTTGGASAVILELDSLGALPAPSMEEVLRAMPLIVVRQNSRGESQPTLRGSEERQIGVFLDGVPITIGWDHRSDMSIVPMTGAQSVRVVRGSSSVLHGPNTIGGVIEVDIARGPSRPLPEAPVSIALSLEETGGTSLSAATARSIEVGNANLIVRAGAGHRANKGVPLPSAATEDTQLRSEYLANLDGLRLNSDSRRADGYLAARYMNEGGGWAALTTSVYGLDRGVPPEAHQDRPRFWRYPEQNRVLVALSGGSGEQETVTGVRSFEFSFGFDAGSSQIDQYETESFSTVNGGEEADDRTITLRARGDHTLGARGDLRSAFTFSRIGRDEVVNGGDVASYRQRLWGIGIESEWQMGDRDATRFSLGAALDGSDTPQSGDKPQLNGLSDFGFRAGVSSLIQDGLVLHANFSRRSRFPSLRELYSGALGRFVPNPELGAETLLGSEGGLTLGADNSSLQVVGFYQRLKNGIVRSSVVGIDGIPRFKRINHERVKSVGIEVLAVRTMGLATLSGDLTIQDVTGIDQKGLRVQLEYEPTIIGRVGVETPLGDIFRASGTLRFMGNQMCENPEIGGLQNLGSSGTLDLRLRGFFRIHSGSSLARAEAGVGLRNATDASVYDQCGLPQPGRTFQIQIRLW</sequence>
<evidence type="ECO:0000256" key="3">
    <source>
        <dbReference type="ARBA" id="ARBA00022692"/>
    </source>
</evidence>
<dbReference type="InterPro" id="IPR037066">
    <property type="entry name" value="Plug_dom_sf"/>
</dbReference>
<dbReference type="GO" id="GO:0009279">
    <property type="term" value="C:cell outer membrane"/>
    <property type="evidence" value="ECO:0007669"/>
    <property type="project" value="UniProtKB-SubCell"/>
</dbReference>
<comment type="subcellular location">
    <subcellularLocation>
        <location evidence="1">Cell outer membrane</location>
        <topology evidence="1">Multi-pass membrane protein</topology>
    </subcellularLocation>
</comment>
<keyword evidence="7" id="KW-0675">Receptor</keyword>
<dbReference type="InterPro" id="IPR039426">
    <property type="entry name" value="TonB-dep_rcpt-like"/>
</dbReference>